<accession>A0ABV0QJE1</accession>
<name>A0ABV0QJE1_9TELE</name>
<comment type="caution">
    <text evidence="1">The sequence shown here is derived from an EMBL/GenBank/DDBJ whole genome shotgun (WGS) entry which is preliminary data.</text>
</comment>
<dbReference type="Proteomes" id="UP001434883">
    <property type="component" value="Unassembled WGS sequence"/>
</dbReference>
<protein>
    <submittedName>
        <fullName evidence="1">Uncharacterized protein</fullName>
    </submittedName>
</protein>
<evidence type="ECO:0000313" key="1">
    <source>
        <dbReference type="EMBL" id="MEQ2195944.1"/>
    </source>
</evidence>
<evidence type="ECO:0000313" key="2">
    <source>
        <dbReference type="Proteomes" id="UP001434883"/>
    </source>
</evidence>
<gene>
    <name evidence="1" type="ORF">XENOCAPTIV_020881</name>
</gene>
<reference evidence="1 2" key="1">
    <citation type="submission" date="2021-06" db="EMBL/GenBank/DDBJ databases">
        <authorList>
            <person name="Palmer J.M."/>
        </authorList>
    </citation>
    <scope>NUCLEOTIDE SEQUENCE [LARGE SCALE GENOMIC DNA]</scope>
    <source>
        <strain evidence="1 2">XC_2019</strain>
        <tissue evidence="1">Muscle</tissue>
    </source>
</reference>
<proteinExistence type="predicted"/>
<keyword evidence="2" id="KW-1185">Reference proteome</keyword>
<organism evidence="1 2">
    <name type="scientific">Xenoophorus captivus</name>
    <dbReference type="NCBI Taxonomy" id="1517983"/>
    <lineage>
        <taxon>Eukaryota</taxon>
        <taxon>Metazoa</taxon>
        <taxon>Chordata</taxon>
        <taxon>Craniata</taxon>
        <taxon>Vertebrata</taxon>
        <taxon>Euteleostomi</taxon>
        <taxon>Actinopterygii</taxon>
        <taxon>Neopterygii</taxon>
        <taxon>Teleostei</taxon>
        <taxon>Neoteleostei</taxon>
        <taxon>Acanthomorphata</taxon>
        <taxon>Ovalentaria</taxon>
        <taxon>Atherinomorphae</taxon>
        <taxon>Cyprinodontiformes</taxon>
        <taxon>Goodeidae</taxon>
        <taxon>Xenoophorus</taxon>
    </lineage>
</organism>
<dbReference type="EMBL" id="JAHRIN010012932">
    <property type="protein sequence ID" value="MEQ2195944.1"/>
    <property type="molecule type" value="Genomic_DNA"/>
</dbReference>
<sequence>MQSSYSSLGTEGAGVCFSVPVKAEISGLAGIPFIMLNGVALRSQIASVIDALAKAAVAEIFKVVEDGMVVLRLEMCQREDEIDRLKSSMEVLHGELRAARQAETQRPEHRGGDGESCRKHILLHVRFRQI</sequence>